<dbReference type="NCBIfam" id="TIGR00442">
    <property type="entry name" value="hisS"/>
    <property type="match status" value="1"/>
</dbReference>
<name>A0A3A4NCY6_ABYX5</name>
<dbReference type="CDD" id="cd00773">
    <property type="entry name" value="HisRS-like_core"/>
    <property type="match status" value="1"/>
</dbReference>
<keyword evidence="8" id="KW-0963">Cytoplasm</keyword>
<feature type="binding site" evidence="9">
    <location>
        <begin position="84"/>
        <end position="86"/>
    </location>
    <ligand>
        <name>L-histidine</name>
        <dbReference type="ChEBI" id="CHEBI:57595"/>
    </ligand>
</feature>
<accession>A0A3A4NCY6</accession>
<comment type="caution">
    <text evidence="11">The sequence shown here is derived from an EMBL/GenBank/DDBJ whole genome shotgun (WGS) entry which is preliminary data.</text>
</comment>
<dbReference type="AlphaFoldDB" id="A0A3A4NCY6"/>
<dbReference type="Pfam" id="PF03129">
    <property type="entry name" value="HGTP_anticodon"/>
    <property type="match status" value="1"/>
</dbReference>
<evidence type="ECO:0000256" key="2">
    <source>
        <dbReference type="ARBA" id="ARBA00011738"/>
    </source>
</evidence>
<dbReference type="GO" id="GO:0004821">
    <property type="term" value="F:histidine-tRNA ligase activity"/>
    <property type="evidence" value="ECO:0007669"/>
    <property type="project" value="UniProtKB-UniRule"/>
</dbReference>
<evidence type="ECO:0000256" key="5">
    <source>
        <dbReference type="ARBA" id="ARBA00022917"/>
    </source>
</evidence>
<dbReference type="SUPFAM" id="SSF55681">
    <property type="entry name" value="Class II aaRS and biotin synthetases"/>
    <property type="match status" value="1"/>
</dbReference>
<dbReference type="PANTHER" id="PTHR43707:SF1">
    <property type="entry name" value="HISTIDINE--TRNA LIGASE, MITOCHONDRIAL-RELATED"/>
    <property type="match status" value="1"/>
</dbReference>
<proteinExistence type="inferred from homology"/>
<feature type="binding site" evidence="9">
    <location>
        <position position="129"/>
    </location>
    <ligand>
        <name>L-histidine</name>
        <dbReference type="ChEBI" id="CHEBI:57595"/>
    </ligand>
</feature>
<keyword evidence="3 8" id="KW-0436">Ligase</keyword>
<keyword evidence="4 8" id="KW-0547">Nucleotide-binding</keyword>
<feature type="domain" description="Aminoacyl-transfer RNA synthetases class-II family profile" evidence="10">
    <location>
        <begin position="10"/>
        <end position="325"/>
    </location>
</feature>
<dbReference type="InterPro" id="IPR036621">
    <property type="entry name" value="Anticodon-bd_dom_sf"/>
</dbReference>
<dbReference type="InterPro" id="IPR004154">
    <property type="entry name" value="Anticodon-bd"/>
</dbReference>
<keyword evidence="8" id="KW-0067">ATP-binding</keyword>
<keyword evidence="5 8" id="KW-0648">Protein biosynthesis</keyword>
<protein>
    <recommendedName>
        <fullName evidence="8">Histidine--tRNA ligase</fullName>
        <ecNumber evidence="8">6.1.1.21</ecNumber>
    </recommendedName>
    <alternativeName>
        <fullName evidence="8">Histidyl-tRNA synthetase</fullName>
        <shortName evidence="8">HisRS</shortName>
    </alternativeName>
</protein>
<dbReference type="SUPFAM" id="SSF52954">
    <property type="entry name" value="Class II aaRS ABD-related"/>
    <property type="match status" value="1"/>
</dbReference>
<comment type="subunit">
    <text evidence="2 8">Homodimer.</text>
</comment>
<evidence type="ECO:0000256" key="1">
    <source>
        <dbReference type="ARBA" id="ARBA00008226"/>
    </source>
</evidence>
<dbReference type="InterPro" id="IPR006195">
    <property type="entry name" value="aa-tRNA-synth_II"/>
</dbReference>
<dbReference type="GO" id="GO:0005524">
    <property type="term" value="F:ATP binding"/>
    <property type="evidence" value="ECO:0007669"/>
    <property type="project" value="UniProtKB-UniRule"/>
</dbReference>
<dbReference type="InterPro" id="IPR045864">
    <property type="entry name" value="aa-tRNA-synth_II/BPL/LPL"/>
</dbReference>
<dbReference type="EMBL" id="QZKU01000128">
    <property type="protein sequence ID" value="RJP16186.1"/>
    <property type="molecule type" value="Genomic_DNA"/>
</dbReference>
<evidence type="ECO:0000259" key="10">
    <source>
        <dbReference type="PROSITE" id="PS50862"/>
    </source>
</evidence>
<evidence type="ECO:0000256" key="7">
    <source>
        <dbReference type="ARBA" id="ARBA00047639"/>
    </source>
</evidence>
<dbReference type="Pfam" id="PF13393">
    <property type="entry name" value="tRNA-synt_His"/>
    <property type="match status" value="1"/>
</dbReference>
<dbReference type="Gene3D" id="3.40.50.800">
    <property type="entry name" value="Anticodon-binding domain"/>
    <property type="match status" value="1"/>
</dbReference>
<dbReference type="GO" id="GO:0006427">
    <property type="term" value="P:histidyl-tRNA aminoacylation"/>
    <property type="evidence" value="ECO:0007669"/>
    <property type="project" value="UniProtKB-UniRule"/>
</dbReference>
<evidence type="ECO:0000256" key="6">
    <source>
        <dbReference type="ARBA" id="ARBA00023146"/>
    </source>
</evidence>
<dbReference type="PIRSF" id="PIRSF001549">
    <property type="entry name" value="His-tRNA_synth"/>
    <property type="match status" value="1"/>
</dbReference>
<evidence type="ECO:0000256" key="4">
    <source>
        <dbReference type="ARBA" id="ARBA00022741"/>
    </source>
</evidence>
<dbReference type="InterPro" id="IPR015807">
    <property type="entry name" value="His-tRNA-ligase"/>
</dbReference>
<dbReference type="PROSITE" id="PS50862">
    <property type="entry name" value="AA_TRNA_LIGASE_II"/>
    <property type="match status" value="1"/>
</dbReference>
<reference evidence="11 12" key="1">
    <citation type="journal article" date="2017" name="ISME J.">
        <title>Energy and carbon metabolisms in a deep terrestrial subsurface fluid microbial community.</title>
        <authorList>
            <person name="Momper L."/>
            <person name="Jungbluth S.P."/>
            <person name="Lee M.D."/>
            <person name="Amend J.P."/>
        </authorList>
    </citation>
    <scope>NUCLEOTIDE SEQUENCE [LARGE SCALE GENOMIC DNA]</scope>
    <source>
        <strain evidence="11">SURF_5</strain>
    </source>
</reference>
<gene>
    <name evidence="8" type="primary">hisS</name>
    <name evidence="11" type="ORF">C4520_19460</name>
</gene>
<feature type="binding site" evidence="9">
    <location>
        <position position="115"/>
    </location>
    <ligand>
        <name>L-histidine</name>
        <dbReference type="ChEBI" id="CHEBI:57595"/>
    </ligand>
</feature>
<evidence type="ECO:0000256" key="8">
    <source>
        <dbReference type="HAMAP-Rule" id="MF_00127"/>
    </source>
</evidence>
<evidence type="ECO:0000256" key="9">
    <source>
        <dbReference type="PIRSR" id="PIRSR001549-1"/>
    </source>
</evidence>
<feature type="binding site" evidence="9">
    <location>
        <begin position="264"/>
        <end position="265"/>
    </location>
    <ligand>
        <name>L-histidine</name>
        <dbReference type="ChEBI" id="CHEBI:57595"/>
    </ligand>
</feature>
<dbReference type="PANTHER" id="PTHR43707">
    <property type="entry name" value="HISTIDYL-TRNA SYNTHETASE"/>
    <property type="match status" value="1"/>
</dbReference>
<organism evidence="11 12">
    <name type="scientific">Abyssobacteria bacterium (strain SURF_5)</name>
    <dbReference type="NCBI Taxonomy" id="2093360"/>
    <lineage>
        <taxon>Bacteria</taxon>
        <taxon>Pseudomonadati</taxon>
        <taxon>Candidatus Hydrogenedentota</taxon>
        <taxon>Candidatus Abyssobacteria</taxon>
    </lineage>
</organism>
<dbReference type="EC" id="6.1.1.21" evidence="8"/>
<comment type="similarity">
    <text evidence="1 8">Belongs to the class-II aminoacyl-tRNA synthetase family.</text>
</comment>
<dbReference type="HAMAP" id="MF_00127">
    <property type="entry name" value="His_tRNA_synth"/>
    <property type="match status" value="1"/>
</dbReference>
<comment type="catalytic activity">
    <reaction evidence="7 8">
        <text>tRNA(His) + L-histidine + ATP = L-histidyl-tRNA(His) + AMP + diphosphate + H(+)</text>
        <dbReference type="Rhea" id="RHEA:17313"/>
        <dbReference type="Rhea" id="RHEA-COMP:9665"/>
        <dbReference type="Rhea" id="RHEA-COMP:9689"/>
        <dbReference type="ChEBI" id="CHEBI:15378"/>
        <dbReference type="ChEBI" id="CHEBI:30616"/>
        <dbReference type="ChEBI" id="CHEBI:33019"/>
        <dbReference type="ChEBI" id="CHEBI:57595"/>
        <dbReference type="ChEBI" id="CHEBI:78442"/>
        <dbReference type="ChEBI" id="CHEBI:78527"/>
        <dbReference type="ChEBI" id="CHEBI:456215"/>
        <dbReference type="EC" id="6.1.1.21"/>
    </reaction>
</comment>
<dbReference type="InterPro" id="IPR041715">
    <property type="entry name" value="HisRS-like_core"/>
</dbReference>
<evidence type="ECO:0000313" key="12">
    <source>
        <dbReference type="Proteomes" id="UP000265882"/>
    </source>
</evidence>
<comment type="subcellular location">
    <subcellularLocation>
        <location evidence="8">Cytoplasm</location>
    </subcellularLocation>
</comment>
<evidence type="ECO:0000313" key="11">
    <source>
        <dbReference type="EMBL" id="RJP16186.1"/>
    </source>
</evidence>
<feature type="binding site" evidence="9">
    <location>
        <position position="133"/>
    </location>
    <ligand>
        <name>L-histidine</name>
        <dbReference type="ChEBI" id="CHEBI:57595"/>
    </ligand>
</feature>
<evidence type="ECO:0000256" key="3">
    <source>
        <dbReference type="ARBA" id="ARBA00022598"/>
    </source>
</evidence>
<dbReference type="Gene3D" id="3.30.930.10">
    <property type="entry name" value="Bira Bifunctional Protein, Domain 2"/>
    <property type="match status" value="1"/>
</dbReference>
<feature type="binding site" evidence="9">
    <location>
        <position position="260"/>
    </location>
    <ligand>
        <name>L-histidine</name>
        <dbReference type="ChEBI" id="CHEBI:57595"/>
    </ligand>
</feature>
<dbReference type="Proteomes" id="UP000265882">
    <property type="component" value="Unassembled WGS sequence"/>
</dbReference>
<sequence>MGKAIISGPRGMYDILPDRIHQWRHLEDSARSLFSLFGYSEIRTPLVEETQLFARGIGETTDIVTKEMYTFADRKGRSLTLRPEGTASIVRAYVEHKLYAQQALAKLYYMGPMFRYERPQAGRNRQFFQIGAEAFGSLSPLLDFELIDLADSFFDRVGFKRLNLMLNSLGCAADRRNYAESLRAYFSDKLPMLCPDCIERLEKNPLRVLDCKVEACKALAAGAPPPLDHLCEDCTQHFKMLCSLLEGAGIQYVVDPRLVRGLDYYTRTVFEFQHPDLGARAAICGGGRYDNLVEEIGGPPTPASGFSIGVEATLLAMEKEELLAPHEEPPVAFICSIGERALREAALLAARLRNTGIKVEVDYEGRSLKAQMKMAHRLGVRFALILGEEELARDSARMREMATGEEALVSLRKIPARLAS</sequence>
<dbReference type="GO" id="GO:0005737">
    <property type="term" value="C:cytoplasm"/>
    <property type="evidence" value="ECO:0007669"/>
    <property type="project" value="UniProtKB-SubCell"/>
</dbReference>
<dbReference type="InterPro" id="IPR004516">
    <property type="entry name" value="HisRS/HisZ"/>
</dbReference>
<keyword evidence="6 8" id="KW-0030">Aminoacyl-tRNA synthetase</keyword>